<feature type="transmembrane region" description="Helical" evidence="5">
    <location>
        <begin position="175"/>
        <end position="194"/>
    </location>
</feature>
<comment type="subcellular location">
    <subcellularLocation>
        <location evidence="1">Membrane</location>
        <topology evidence="1">Multi-pass membrane protein</topology>
    </subcellularLocation>
</comment>
<evidence type="ECO:0000256" key="4">
    <source>
        <dbReference type="ARBA" id="ARBA00023136"/>
    </source>
</evidence>
<evidence type="ECO:0000313" key="8">
    <source>
        <dbReference type="Proteomes" id="UP000815325"/>
    </source>
</evidence>
<dbReference type="InterPro" id="IPR004853">
    <property type="entry name" value="Sugar_P_trans_dom"/>
</dbReference>
<gene>
    <name evidence="7" type="ORF">DUNSADRAFT_9409</name>
</gene>
<evidence type="ECO:0000256" key="3">
    <source>
        <dbReference type="ARBA" id="ARBA00022989"/>
    </source>
</evidence>
<keyword evidence="3 5" id="KW-1133">Transmembrane helix</keyword>
<evidence type="ECO:0000256" key="5">
    <source>
        <dbReference type="SAM" id="Phobius"/>
    </source>
</evidence>
<feature type="transmembrane region" description="Helical" evidence="5">
    <location>
        <begin position="144"/>
        <end position="163"/>
    </location>
</feature>
<dbReference type="InterPro" id="IPR050186">
    <property type="entry name" value="TPT_transporter"/>
</dbReference>
<dbReference type="Proteomes" id="UP000815325">
    <property type="component" value="Unassembled WGS sequence"/>
</dbReference>
<reference evidence="7" key="1">
    <citation type="submission" date="2017-08" db="EMBL/GenBank/DDBJ databases">
        <authorList>
            <person name="Polle J.E."/>
            <person name="Barry K."/>
            <person name="Cushman J."/>
            <person name="Schmutz J."/>
            <person name="Tran D."/>
            <person name="Hathwaick L.T."/>
            <person name="Yim W.C."/>
            <person name="Jenkins J."/>
            <person name="Mckie-Krisberg Z.M."/>
            <person name="Prochnik S."/>
            <person name="Lindquist E."/>
            <person name="Dockter R.B."/>
            <person name="Adam C."/>
            <person name="Molina H."/>
            <person name="Bunkerborg J."/>
            <person name="Jin E."/>
            <person name="Buchheim M."/>
            <person name="Magnuson J."/>
        </authorList>
    </citation>
    <scope>NUCLEOTIDE SEQUENCE</scope>
    <source>
        <strain evidence="7">CCAP 19/18</strain>
    </source>
</reference>
<name>A0ABQ7GHI4_DUNSA</name>
<proteinExistence type="predicted"/>
<evidence type="ECO:0000259" key="6">
    <source>
        <dbReference type="Pfam" id="PF03151"/>
    </source>
</evidence>
<comment type="caution">
    <text evidence="7">The sequence shown here is derived from an EMBL/GenBank/DDBJ whole genome shotgun (WGS) entry which is preliminary data.</text>
</comment>
<dbReference type="EMBL" id="MU069777">
    <property type="protein sequence ID" value="KAF5834059.1"/>
    <property type="molecule type" value="Genomic_DNA"/>
</dbReference>
<evidence type="ECO:0000256" key="2">
    <source>
        <dbReference type="ARBA" id="ARBA00022692"/>
    </source>
</evidence>
<protein>
    <recommendedName>
        <fullName evidence="6">Sugar phosphate transporter domain-containing protein</fullName>
    </recommendedName>
</protein>
<feature type="domain" description="Sugar phosphate transporter" evidence="6">
    <location>
        <begin position="3"/>
        <end position="163"/>
    </location>
</feature>
<evidence type="ECO:0000256" key="1">
    <source>
        <dbReference type="ARBA" id="ARBA00004141"/>
    </source>
</evidence>
<organism evidence="7 8">
    <name type="scientific">Dunaliella salina</name>
    <name type="common">Green alga</name>
    <name type="synonym">Protococcus salinus</name>
    <dbReference type="NCBI Taxonomy" id="3046"/>
    <lineage>
        <taxon>Eukaryota</taxon>
        <taxon>Viridiplantae</taxon>
        <taxon>Chlorophyta</taxon>
        <taxon>core chlorophytes</taxon>
        <taxon>Chlorophyceae</taxon>
        <taxon>CS clade</taxon>
        <taxon>Chlamydomonadales</taxon>
        <taxon>Dunaliellaceae</taxon>
        <taxon>Dunaliella</taxon>
    </lineage>
</organism>
<keyword evidence="8" id="KW-1185">Reference proteome</keyword>
<dbReference type="Pfam" id="PF03151">
    <property type="entry name" value="TPT"/>
    <property type="match status" value="1"/>
</dbReference>
<keyword evidence="2 5" id="KW-0812">Transmembrane</keyword>
<dbReference type="PANTHER" id="PTHR11132">
    <property type="entry name" value="SOLUTE CARRIER FAMILY 35"/>
    <property type="match status" value="1"/>
</dbReference>
<feature type="transmembrane region" description="Helical" evidence="5">
    <location>
        <begin position="32"/>
        <end position="55"/>
    </location>
</feature>
<sequence length="222" mass="24522">MGFCSILAFFLVKVLRVTDPIDMGFSFYFTNVVPIAGLFSGTLWLGNAAYMYLSVSFIQMLKAVMPIVVYAVGVLMSTEKFTLGVSLNMVVVVTGVLIASHGELLFSAIGVVLQCSSIVTESFRLVLIQILLQRRGIKLNPITTLFYVSPACFVFLSFPFVLLELPKMMNDERLVIKPALLLGSAFTAFGRLLLIKLALHNVKAYVIQDLPYVVERLVIKPA</sequence>
<evidence type="ECO:0000313" key="7">
    <source>
        <dbReference type="EMBL" id="KAF5834059.1"/>
    </source>
</evidence>
<accession>A0ABQ7GHI4</accession>
<keyword evidence="4 5" id="KW-0472">Membrane</keyword>